<proteinExistence type="predicted"/>
<dbReference type="Gene3D" id="1.25.40.20">
    <property type="entry name" value="Ankyrin repeat-containing domain"/>
    <property type="match status" value="1"/>
</dbReference>
<dbReference type="InterPro" id="IPR051642">
    <property type="entry name" value="SWI6-like"/>
</dbReference>
<feature type="compositionally biased region" description="Pro residues" evidence="5">
    <location>
        <begin position="95"/>
        <end position="107"/>
    </location>
</feature>
<feature type="compositionally biased region" description="Pro residues" evidence="5">
    <location>
        <begin position="802"/>
        <end position="847"/>
    </location>
</feature>
<dbReference type="InterPro" id="IPR036887">
    <property type="entry name" value="HTH_APSES_sf"/>
</dbReference>
<dbReference type="InterPro" id="IPR036770">
    <property type="entry name" value="Ankyrin_rpt-contain_sf"/>
</dbReference>
<dbReference type="EMBL" id="CP119955">
    <property type="protein sequence ID" value="WFC97006.1"/>
    <property type="molecule type" value="Genomic_DNA"/>
</dbReference>
<dbReference type="PANTHER" id="PTHR43828">
    <property type="entry name" value="ASPARAGINASE"/>
    <property type="match status" value="1"/>
</dbReference>
<evidence type="ECO:0000256" key="4">
    <source>
        <dbReference type="SAM" id="Coils"/>
    </source>
</evidence>
<keyword evidence="1" id="KW-0677">Repeat</keyword>
<dbReference type="AlphaFoldDB" id="A0AAF0IRE4"/>
<gene>
    <name evidence="7" type="primary">SWI6</name>
    <name evidence="7" type="ORF">MBRA1_003673</name>
</gene>
<feature type="compositionally biased region" description="Pro residues" evidence="5">
    <location>
        <begin position="11"/>
        <end position="35"/>
    </location>
</feature>
<feature type="region of interest" description="Disordered" evidence="5">
    <location>
        <begin position="1"/>
        <end position="113"/>
    </location>
</feature>
<dbReference type="Proteomes" id="UP001216638">
    <property type="component" value="Chromosome 5"/>
</dbReference>
<dbReference type="GO" id="GO:0033309">
    <property type="term" value="C:SBF transcription complex"/>
    <property type="evidence" value="ECO:0007669"/>
    <property type="project" value="TreeGrafter"/>
</dbReference>
<dbReference type="PANTHER" id="PTHR43828:SF3">
    <property type="entry name" value="CHROMO DOMAIN-CONTAINING PROTEIN"/>
    <property type="match status" value="1"/>
</dbReference>
<feature type="repeat" description="ANK" evidence="3">
    <location>
        <begin position="512"/>
        <end position="544"/>
    </location>
</feature>
<dbReference type="SMART" id="SM01252">
    <property type="entry name" value="KilA-N"/>
    <property type="match status" value="1"/>
</dbReference>
<dbReference type="SUPFAM" id="SSF54616">
    <property type="entry name" value="DNA-binding domain of Mlu1-box binding protein MBP1"/>
    <property type="match status" value="1"/>
</dbReference>
<dbReference type="SUPFAM" id="SSF48403">
    <property type="entry name" value="Ankyrin repeat"/>
    <property type="match status" value="1"/>
</dbReference>
<dbReference type="InterPro" id="IPR002110">
    <property type="entry name" value="Ankyrin_rpt"/>
</dbReference>
<dbReference type="GO" id="GO:0003677">
    <property type="term" value="F:DNA binding"/>
    <property type="evidence" value="ECO:0007669"/>
    <property type="project" value="InterPro"/>
</dbReference>
<feature type="compositionally biased region" description="Low complexity" evidence="5">
    <location>
        <begin position="295"/>
        <end position="313"/>
    </location>
</feature>
<dbReference type="InterPro" id="IPR018004">
    <property type="entry name" value="KilA/APSES_HTH"/>
</dbReference>
<keyword evidence="8" id="KW-1185">Reference proteome</keyword>
<keyword evidence="4" id="KW-0175">Coiled coil</keyword>
<evidence type="ECO:0000256" key="3">
    <source>
        <dbReference type="PROSITE-ProRule" id="PRU00023"/>
    </source>
</evidence>
<feature type="compositionally biased region" description="Basic residues" evidence="5">
    <location>
        <begin position="232"/>
        <end position="249"/>
    </location>
</feature>
<dbReference type="PROSITE" id="PS51299">
    <property type="entry name" value="HTH_APSES"/>
    <property type="match status" value="1"/>
</dbReference>
<evidence type="ECO:0000259" key="6">
    <source>
        <dbReference type="PROSITE" id="PS51299"/>
    </source>
</evidence>
<evidence type="ECO:0000313" key="8">
    <source>
        <dbReference type="Proteomes" id="UP001216638"/>
    </source>
</evidence>
<organism evidence="7 8">
    <name type="scientific">Malassezia brasiliensis</name>
    <dbReference type="NCBI Taxonomy" id="1821822"/>
    <lineage>
        <taxon>Eukaryota</taxon>
        <taxon>Fungi</taxon>
        <taxon>Dikarya</taxon>
        <taxon>Basidiomycota</taxon>
        <taxon>Ustilaginomycotina</taxon>
        <taxon>Malasseziomycetes</taxon>
        <taxon>Malasseziales</taxon>
        <taxon>Malasseziaceae</taxon>
        <taxon>Malassezia</taxon>
    </lineage>
</organism>
<feature type="region of interest" description="Disordered" evidence="5">
    <location>
        <begin position="787"/>
        <end position="847"/>
    </location>
</feature>
<keyword evidence="2 3" id="KW-0040">ANK repeat</keyword>
<dbReference type="GO" id="GO:0030907">
    <property type="term" value="C:MBF transcription complex"/>
    <property type="evidence" value="ECO:0007669"/>
    <property type="project" value="TreeGrafter"/>
</dbReference>
<dbReference type="PROSITE" id="PS50297">
    <property type="entry name" value="ANK_REP_REGION"/>
    <property type="match status" value="1"/>
</dbReference>
<dbReference type="FunFam" id="3.10.260.10:FF:000001">
    <property type="entry name" value="APSES transcription factor (MbpA)"/>
    <property type="match status" value="1"/>
</dbReference>
<dbReference type="Pfam" id="PF04383">
    <property type="entry name" value="KilA-N"/>
    <property type="match status" value="1"/>
</dbReference>
<name>A0AAF0IRE4_9BASI</name>
<dbReference type="Gene3D" id="3.10.260.10">
    <property type="entry name" value="Transcription regulator HTH, APSES-type DNA-binding domain"/>
    <property type="match status" value="1"/>
</dbReference>
<accession>A0AAF0IRE4</accession>
<evidence type="ECO:0000256" key="5">
    <source>
        <dbReference type="SAM" id="MobiDB-lite"/>
    </source>
</evidence>
<dbReference type="SMART" id="SM00248">
    <property type="entry name" value="ANK"/>
    <property type="match status" value="3"/>
</dbReference>
<reference evidence="7" key="1">
    <citation type="submission" date="2023-03" db="EMBL/GenBank/DDBJ databases">
        <title>Mating type loci evolution in Malassezia.</title>
        <authorList>
            <person name="Coelho M.A."/>
        </authorList>
    </citation>
    <scope>NUCLEOTIDE SEQUENCE</scope>
    <source>
        <strain evidence="7">CBS 14135</strain>
    </source>
</reference>
<evidence type="ECO:0000313" key="7">
    <source>
        <dbReference type="EMBL" id="WFC97006.1"/>
    </source>
</evidence>
<protein>
    <submittedName>
        <fullName evidence="7">Transcriptional regulator swi6</fullName>
    </submittedName>
</protein>
<feature type="compositionally biased region" description="Low complexity" evidence="5">
    <location>
        <begin position="250"/>
        <end position="261"/>
    </location>
</feature>
<dbReference type="InterPro" id="IPR003163">
    <property type="entry name" value="Tscrpt_reg_HTH_APSES-type"/>
</dbReference>
<feature type="coiled-coil region" evidence="4">
    <location>
        <begin position="615"/>
        <end position="663"/>
    </location>
</feature>
<dbReference type="GO" id="GO:0001228">
    <property type="term" value="F:DNA-binding transcription activator activity, RNA polymerase II-specific"/>
    <property type="evidence" value="ECO:0007669"/>
    <property type="project" value="UniProtKB-ARBA"/>
</dbReference>
<sequence>MLPRPGSPGASAPPPSRDVYAPLPPRPPQAVPPLPLSAARRPPPRPTDAPGAYAYYPVDPRGAHAPPMGTHGVAGAPAAPVAPPPAAPAHAAPAAPAPLHAPTPPPAAADAVPSGPTPTVYLANYSSVPVYEITVRGIALMRRRSDGYLNATQILKIAGIEKARRTRILEREILTGEHDKVQGGYGTFQGTWIPLQRAQELAMNYSVYHLIRPLLDFDPAATRATAAPYRAAARRRPRAAAGRGRRRPAARAAARAAARLAAARRRAPRDALAQKRARHTSPIRDLNVLTNTPLGAAAPPGAPPGAARGAGAPRFADKAHAPHLGDERERRTREVLTALFVDDARTDDAPADAAARLTALLAELGVRVPSGGEAAPSAPGAASPLDVVIDDHGHTALHWASALCRLRLVRMLTALPPPYGANLYLGNYAGETALHRSVLVTNAYEQSQFAELLELLADSLQTRDARKRTVLHHIALVAGLQGRAAPAKYYLQCVLAKLGPHDADLLDARDDEGETALGIVARLGNTHMIKMLLDAGARKDLPNALGITPLDWGITGLPESPASRPVAHELASLRPADVVKSLTRPPAGPVQKSDDVRHKLTQTLDELHTLFAHEAEGKQQALATAQAQLQSTTRELAARRRLIADAQRDVARHEDARQRLANVRRALDATGTAADAPPADAPLAEAAARLDAPDTPDAALTDALVRVRWLTSELRAQADALTRTIDATHRAGDAQRAAYHRVVAMCARVPPDKVDGMLDELLAAVESMGAEATDLVAVSGFLHKVGRPAPKPEPAPNAHASPPAPAPPASAPATPAPPAPAPAPPSPTPAATPAPAPAPAPAPEVPR</sequence>
<feature type="region of interest" description="Disordered" evidence="5">
    <location>
        <begin position="228"/>
        <end position="313"/>
    </location>
</feature>
<evidence type="ECO:0000256" key="1">
    <source>
        <dbReference type="ARBA" id="ARBA00022737"/>
    </source>
</evidence>
<feature type="domain" description="HTH APSES-type" evidence="6">
    <location>
        <begin position="120"/>
        <end position="228"/>
    </location>
</feature>
<feature type="compositionally biased region" description="Low complexity" evidence="5">
    <location>
        <begin position="1"/>
        <end position="10"/>
    </location>
</feature>
<evidence type="ECO:0000256" key="2">
    <source>
        <dbReference type="ARBA" id="ARBA00023043"/>
    </source>
</evidence>
<dbReference type="PROSITE" id="PS50088">
    <property type="entry name" value="ANK_REPEAT"/>
    <property type="match status" value="1"/>
</dbReference>